<feature type="transmembrane region" description="Helical" evidence="7">
    <location>
        <begin position="20"/>
        <end position="41"/>
    </location>
</feature>
<dbReference type="GO" id="GO:0043190">
    <property type="term" value="C:ATP-binding cassette (ABC) transporter complex"/>
    <property type="evidence" value="ECO:0007669"/>
    <property type="project" value="InterPro"/>
</dbReference>
<evidence type="ECO:0000256" key="3">
    <source>
        <dbReference type="ARBA" id="ARBA00022475"/>
    </source>
</evidence>
<dbReference type="PANTHER" id="PTHR30614:SF41">
    <property type="entry name" value="INNER MEMBRANE AMINO-ACID ABC TRANSPORTER PERMEASE PROTEIN YHDY"/>
    <property type="match status" value="1"/>
</dbReference>
<name>A0A1S8TS49_9CLOT</name>
<keyword evidence="2 7" id="KW-0813">Transport</keyword>
<dbReference type="RefSeq" id="WP_077846478.1">
    <property type="nucleotide sequence ID" value="NZ_LZZM01000080.1"/>
</dbReference>
<proteinExistence type="inferred from homology"/>
<evidence type="ECO:0000256" key="5">
    <source>
        <dbReference type="ARBA" id="ARBA00022989"/>
    </source>
</evidence>
<dbReference type="InterPro" id="IPR010065">
    <property type="entry name" value="AA_ABC_transptr_permease_3TM"/>
</dbReference>
<gene>
    <name evidence="9" type="primary">glnP_1</name>
    <name evidence="9" type="ORF">CLPUN_12690</name>
</gene>
<evidence type="ECO:0000313" key="10">
    <source>
        <dbReference type="Proteomes" id="UP000190890"/>
    </source>
</evidence>
<evidence type="ECO:0000313" key="9">
    <source>
        <dbReference type="EMBL" id="OOM80603.1"/>
    </source>
</evidence>
<comment type="caution">
    <text evidence="9">The sequence shown here is derived from an EMBL/GenBank/DDBJ whole genome shotgun (WGS) entry which is preliminary data.</text>
</comment>
<dbReference type="EMBL" id="LZZM01000080">
    <property type="protein sequence ID" value="OOM80603.1"/>
    <property type="molecule type" value="Genomic_DNA"/>
</dbReference>
<dbReference type="AlphaFoldDB" id="A0A1S8TS49"/>
<feature type="domain" description="ABC transmembrane type-1" evidence="8">
    <location>
        <begin position="17"/>
        <end position="203"/>
    </location>
</feature>
<sequence>MSMVFNQANMIFLLEGMKLTLTIALISIVLSMFFGTILAILRNFSKGIFARFATIYIEIFRNTPLLLWILSIRFLVPIRPMYSGILSFTLFTSAIMAEIFRGGMNSVSRGQYEAAYSQGFSKFQTLRYIILPQSFRRCIPTFLSQAVTVIKDTSFLWAVGIEEFTGKGMILMGSFATSFQIFLLFGALAGMYFIINFTISCGVRTIKTEY</sequence>
<accession>A0A1S8TS49</accession>
<dbReference type="STRING" id="29367.CLPUN_12690"/>
<dbReference type="OrthoDB" id="9787841at2"/>
<dbReference type="Proteomes" id="UP000190890">
    <property type="component" value="Unassembled WGS sequence"/>
</dbReference>
<organism evidence="9 10">
    <name type="scientific">Clostridium puniceum</name>
    <dbReference type="NCBI Taxonomy" id="29367"/>
    <lineage>
        <taxon>Bacteria</taxon>
        <taxon>Bacillati</taxon>
        <taxon>Bacillota</taxon>
        <taxon>Clostridia</taxon>
        <taxon>Eubacteriales</taxon>
        <taxon>Clostridiaceae</taxon>
        <taxon>Clostridium</taxon>
    </lineage>
</organism>
<evidence type="ECO:0000259" key="8">
    <source>
        <dbReference type="PROSITE" id="PS50928"/>
    </source>
</evidence>
<keyword evidence="5 7" id="KW-1133">Transmembrane helix</keyword>
<keyword evidence="6 7" id="KW-0472">Membrane</keyword>
<keyword evidence="3" id="KW-1003">Cell membrane</keyword>
<dbReference type="SUPFAM" id="SSF161098">
    <property type="entry name" value="MetI-like"/>
    <property type="match status" value="1"/>
</dbReference>
<dbReference type="InterPro" id="IPR000515">
    <property type="entry name" value="MetI-like"/>
</dbReference>
<dbReference type="GO" id="GO:0022857">
    <property type="term" value="F:transmembrane transporter activity"/>
    <property type="evidence" value="ECO:0007669"/>
    <property type="project" value="InterPro"/>
</dbReference>
<evidence type="ECO:0000256" key="1">
    <source>
        <dbReference type="ARBA" id="ARBA00004651"/>
    </source>
</evidence>
<feature type="transmembrane region" description="Helical" evidence="7">
    <location>
        <begin position="170"/>
        <end position="195"/>
    </location>
</feature>
<feature type="transmembrane region" description="Helical" evidence="7">
    <location>
        <begin position="53"/>
        <end position="75"/>
    </location>
</feature>
<comment type="subcellular location">
    <subcellularLocation>
        <location evidence="1 7">Cell membrane</location>
        <topology evidence="1 7">Multi-pass membrane protein</topology>
    </subcellularLocation>
</comment>
<dbReference type="CDD" id="cd06261">
    <property type="entry name" value="TM_PBP2"/>
    <property type="match status" value="1"/>
</dbReference>
<comment type="similarity">
    <text evidence="7">Belongs to the binding-protein-dependent transport system permease family.</text>
</comment>
<evidence type="ECO:0000256" key="6">
    <source>
        <dbReference type="ARBA" id="ARBA00023136"/>
    </source>
</evidence>
<evidence type="ECO:0000256" key="4">
    <source>
        <dbReference type="ARBA" id="ARBA00022692"/>
    </source>
</evidence>
<reference evidence="9 10" key="1">
    <citation type="submission" date="2016-05" db="EMBL/GenBank/DDBJ databases">
        <title>Microbial solvent formation.</title>
        <authorList>
            <person name="Poehlein A."/>
            <person name="Montoya Solano J.D."/>
            <person name="Flitsch S."/>
            <person name="Krabben P."/>
            <person name="Duerre P."/>
            <person name="Daniel R."/>
        </authorList>
    </citation>
    <scope>NUCLEOTIDE SEQUENCE [LARGE SCALE GENOMIC DNA]</scope>
    <source>
        <strain evidence="9 10">DSM 2619</strain>
    </source>
</reference>
<dbReference type="InterPro" id="IPR043429">
    <property type="entry name" value="ArtM/GltK/GlnP/TcyL/YhdX-like"/>
</dbReference>
<dbReference type="NCBIfam" id="TIGR01726">
    <property type="entry name" value="HEQRo_perm_3TM"/>
    <property type="match status" value="1"/>
</dbReference>
<protein>
    <submittedName>
        <fullName evidence="9">Putative glutamine ABC transporter permease protein GlnP</fullName>
    </submittedName>
</protein>
<dbReference type="PANTHER" id="PTHR30614">
    <property type="entry name" value="MEMBRANE COMPONENT OF AMINO ACID ABC TRANSPORTER"/>
    <property type="match status" value="1"/>
</dbReference>
<feature type="transmembrane region" description="Helical" evidence="7">
    <location>
        <begin position="81"/>
        <end position="100"/>
    </location>
</feature>
<evidence type="ECO:0000256" key="7">
    <source>
        <dbReference type="RuleBase" id="RU363032"/>
    </source>
</evidence>
<dbReference type="InterPro" id="IPR035906">
    <property type="entry name" value="MetI-like_sf"/>
</dbReference>
<evidence type="ECO:0000256" key="2">
    <source>
        <dbReference type="ARBA" id="ARBA00022448"/>
    </source>
</evidence>
<keyword evidence="4 7" id="KW-0812">Transmembrane</keyword>
<dbReference type="Pfam" id="PF00528">
    <property type="entry name" value="BPD_transp_1"/>
    <property type="match status" value="1"/>
</dbReference>
<dbReference type="GO" id="GO:0006865">
    <property type="term" value="P:amino acid transport"/>
    <property type="evidence" value="ECO:0007669"/>
    <property type="project" value="TreeGrafter"/>
</dbReference>
<dbReference type="Gene3D" id="1.10.3720.10">
    <property type="entry name" value="MetI-like"/>
    <property type="match status" value="1"/>
</dbReference>
<keyword evidence="10" id="KW-1185">Reference proteome</keyword>
<dbReference type="PROSITE" id="PS50928">
    <property type="entry name" value="ABC_TM1"/>
    <property type="match status" value="1"/>
</dbReference>